<dbReference type="AlphaFoldDB" id="A0ABD1Y5N4"/>
<sequence>MESAGILTCKDVDMDQSDDIDLEYDELALLSSKRRRKGSGSLSSTFTSTSSSSLAESNAKSQFPSVCPCNSGDSKAENPKAMTTLHFQCLVPAMKIPVWDSQAFSDKPHVRPHSVCHIYGSEVPVAPVFGEMNPIVAFPAAVDWDKHKKWMCKNDSYEYRTSKYHQSTRSISFLDSLRAAKAANSCATSHCSDTQNPCIL</sequence>
<gene>
    <name evidence="1" type="ORF">R1flu_001147</name>
</gene>
<dbReference type="EMBL" id="JBHFFA010000006">
    <property type="protein sequence ID" value="KAL2620942.1"/>
    <property type="molecule type" value="Genomic_DNA"/>
</dbReference>
<accession>A0ABD1Y5N4</accession>
<dbReference type="Proteomes" id="UP001605036">
    <property type="component" value="Unassembled WGS sequence"/>
</dbReference>
<organism evidence="1 2">
    <name type="scientific">Riccia fluitans</name>
    <dbReference type="NCBI Taxonomy" id="41844"/>
    <lineage>
        <taxon>Eukaryota</taxon>
        <taxon>Viridiplantae</taxon>
        <taxon>Streptophyta</taxon>
        <taxon>Embryophyta</taxon>
        <taxon>Marchantiophyta</taxon>
        <taxon>Marchantiopsida</taxon>
        <taxon>Marchantiidae</taxon>
        <taxon>Marchantiales</taxon>
        <taxon>Ricciaceae</taxon>
        <taxon>Riccia</taxon>
    </lineage>
</organism>
<proteinExistence type="predicted"/>
<keyword evidence="2" id="KW-1185">Reference proteome</keyword>
<evidence type="ECO:0000313" key="2">
    <source>
        <dbReference type="Proteomes" id="UP001605036"/>
    </source>
</evidence>
<evidence type="ECO:0000313" key="1">
    <source>
        <dbReference type="EMBL" id="KAL2620942.1"/>
    </source>
</evidence>
<reference evidence="1 2" key="1">
    <citation type="submission" date="2024-09" db="EMBL/GenBank/DDBJ databases">
        <title>Chromosome-scale assembly of Riccia fluitans.</title>
        <authorList>
            <person name="Paukszto L."/>
            <person name="Sawicki J."/>
            <person name="Karawczyk K."/>
            <person name="Piernik-Szablinska J."/>
            <person name="Szczecinska M."/>
            <person name="Mazdziarz M."/>
        </authorList>
    </citation>
    <scope>NUCLEOTIDE SEQUENCE [LARGE SCALE GENOMIC DNA]</scope>
    <source>
        <strain evidence="1">Rf_01</strain>
        <tissue evidence="1">Aerial parts of the thallus</tissue>
    </source>
</reference>
<protein>
    <submittedName>
        <fullName evidence="1">Uncharacterized protein</fullName>
    </submittedName>
</protein>
<name>A0ABD1Y5N4_9MARC</name>
<comment type="caution">
    <text evidence="1">The sequence shown here is derived from an EMBL/GenBank/DDBJ whole genome shotgun (WGS) entry which is preliminary data.</text>
</comment>